<sequence>MDLETLQNQVDKDLKIDDTELDLESIRTPQLH</sequence>
<name>A0A382XVG8_9ZZZZ</name>
<gene>
    <name evidence="1" type="ORF">METZ01_LOCUS427683</name>
</gene>
<organism evidence="1">
    <name type="scientific">marine metagenome</name>
    <dbReference type="NCBI Taxonomy" id="408172"/>
    <lineage>
        <taxon>unclassified sequences</taxon>
        <taxon>metagenomes</taxon>
        <taxon>ecological metagenomes</taxon>
    </lineage>
</organism>
<accession>A0A382XVG8</accession>
<dbReference type="EMBL" id="UINC01170673">
    <property type="protein sequence ID" value="SVD74829.1"/>
    <property type="molecule type" value="Genomic_DNA"/>
</dbReference>
<reference evidence="1" key="1">
    <citation type="submission" date="2018-05" db="EMBL/GenBank/DDBJ databases">
        <authorList>
            <person name="Lanie J.A."/>
            <person name="Ng W.-L."/>
            <person name="Kazmierczak K.M."/>
            <person name="Andrzejewski T.M."/>
            <person name="Davidsen T.M."/>
            <person name="Wayne K.J."/>
            <person name="Tettelin H."/>
            <person name="Glass J.I."/>
            <person name="Rusch D."/>
            <person name="Podicherti R."/>
            <person name="Tsui H.-C.T."/>
            <person name="Winkler M.E."/>
        </authorList>
    </citation>
    <scope>NUCLEOTIDE SEQUENCE</scope>
</reference>
<dbReference type="AlphaFoldDB" id="A0A382XVG8"/>
<protein>
    <submittedName>
        <fullName evidence="1">Uncharacterized protein</fullName>
    </submittedName>
</protein>
<evidence type="ECO:0000313" key="1">
    <source>
        <dbReference type="EMBL" id="SVD74829.1"/>
    </source>
</evidence>
<proteinExistence type="predicted"/>
<feature type="non-terminal residue" evidence="1">
    <location>
        <position position="32"/>
    </location>
</feature>